<evidence type="ECO:0000256" key="2">
    <source>
        <dbReference type="ARBA" id="ARBA00022598"/>
    </source>
</evidence>
<evidence type="ECO:0000256" key="1">
    <source>
        <dbReference type="ARBA" id="ARBA00006303"/>
    </source>
</evidence>
<dbReference type="Proteomes" id="UP000316253">
    <property type="component" value="Unassembled WGS sequence"/>
</dbReference>
<reference evidence="8 9" key="1">
    <citation type="submission" date="2017-08" db="EMBL/GenBank/DDBJ databases">
        <title>Mechanisms for carbon and nitrogen cycling indicate functional differentiation within the Candidate Phyla Radiation.</title>
        <authorList>
            <person name="Danczak R.E."/>
            <person name="Johnston M.D."/>
            <person name="Kenah C."/>
            <person name="Slattery M."/>
            <person name="Wrighton K.C."/>
            <person name="Wilkins M.J."/>
        </authorList>
    </citation>
    <scope>NUCLEOTIDE SEQUENCE [LARGE SCALE GENOMIC DNA]</scope>
    <source>
        <strain evidence="8">Gr01-1014_85</strain>
    </source>
</reference>
<dbReference type="GO" id="GO:0005524">
    <property type="term" value="F:ATP binding"/>
    <property type="evidence" value="ECO:0007669"/>
    <property type="project" value="UniProtKB-KW"/>
</dbReference>
<keyword evidence="2" id="KW-0436">Ligase</keyword>
<keyword evidence="5" id="KW-0648">Protein biosynthesis</keyword>
<keyword evidence="4" id="KW-0067">ATP-binding</keyword>
<accession>A0A554JDE3</accession>
<keyword evidence="6 8" id="KW-0030">Aminoacyl-tRNA synthetase</keyword>
<organism evidence="8 9">
    <name type="scientific">Candidatus Berkelbacteria bacterium Gr01-1014_85</name>
    <dbReference type="NCBI Taxonomy" id="2017150"/>
    <lineage>
        <taxon>Bacteria</taxon>
        <taxon>Candidatus Berkelbacteria</taxon>
    </lineage>
</organism>
<proteinExistence type="inferred from homology"/>
<evidence type="ECO:0000313" key="8">
    <source>
        <dbReference type="EMBL" id="TSC66324.1"/>
    </source>
</evidence>
<dbReference type="GO" id="GO:0006422">
    <property type="term" value="P:aspartyl-tRNA aminoacylation"/>
    <property type="evidence" value="ECO:0007669"/>
    <property type="project" value="TreeGrafter"/>
</dbReference>
<dbReference type="GO" id="GO:0005737">
    <property type="term" value="C:cytoplasm"/>
    <property type="evidence" value="ECO:0007669"/>
    <property type="project" value="InterPro"/>
</dbReference>
<evidence type="ECO:0000259" key="7">
    <source>
        <dbReference type="Pfam" id="PF00152"/>
    </source>
</evidence>
<name>A0A554JDE3_9BACT</name>
<dbReference type="PRINTS" id="PR01042">
    <property type="entry name" value="TRNASYNTHASP"/>
</dbReference>
<dbReference type="PANTHER" id="PTHR22594:SF5">
    <property type="entry name" value="ASPARTATE--TRNA LIGASE, MITOCHONDRIAL"/>
    <property type="match status" value="1"/>
</dbReference>
<dbReference type="Gene3D" id="3.30.930.10">
    <property type="entry name" value="Bira Bifunctional Protein, Domain 2"/>
    <property type="match status" value="2"/>
</dbReference>
<dbReference type="Pfam" id="PF00152">
    <property type="entry name" value="tRNA-synt_2"/>
    <property type="match status" value="1"/>
</dbReference>
<evidence type="ECO:0000256" key="4">
    <source>
        <dbReference type="ARBA" id="ARBA00022840"/>
    </source>
</evidence>
<dbReference type="InterPro" id="IPR002312">
    <property type="entry name" value="Asp/Asn-tRNA-synth_IIb"/>
</dbReference>
<feature type="domain" description="Aminoacyl-tRNA synthetase class II (D/K/N)" evidence="7">
    <location>
        <begin position="15"/>
        <end position="180"/>
    </location>
</feature>
<dbReference type="Gene3D" id="3.30.1360.30">
    <property type="entry name" value="GAD-like domain"/>
    <property type="match status" value="1"/>
</dbReference>
<feature type="non-terminal residue" evidence="8">
    <location>
        <position position="1"/>
    </location>
</feature>
<dbReference type="InterPro" id="IPR045864">
    <property type="entry name" value="aa-tRNA-synth_II/BPL/LPL"/>
</dbReference>
<dbReference type="InterPro" id="IPR004115">
    <property type="entry name" value="GAD-like_sf"/>
</dbReference>
<dbReference type="GO" id="GO:0004815">
    <property type="term" value="F:aspartate-tRNA ligase activity"/>
    <property type="evidence" value="ECO:0007669"/>
    <property type="project" value="TreeGrafter"/>
</dbReference>
<comment type="similarity">
    <text evidence="1">Belongs to the class-II aminoacyl-tRNA synthetase family. Type 1 subfamily.</text>
</comment>
<gene>
    <name evidence="8" type="ORF">CEO22_151</name>
</gene>
<keyword evidence="3" id="KW-0547">Nucleotide-binding</keyword>
<evidence type="ECO:0000256" key="6">
    <source>
        <dbReference type="ARBA" id="ARBA00023146"/>
    </source>
</evidence>
<dbReference type="InterPro" id="IPR004364">
    <property type="entry name" value="Aa-tRNA-synt_II"/>
</dbReference>
<dbReference type="PANTHER" id="PTHR22594">
    <property type="entry name" value="ASPARTYL/LYSYL-TRNA SYNTHETASE"/>
    <property type="match status" value="1"/>
</dbReference>
<evidence type="ECO:0000256" key="5">
    <source>
        <dbReference type="ARBA" id="ARBA00022917"/>
    </source>
</evidence>
<evidence type="ECO:0000313" key="9">
    <source>
        <dbReference type="Proteomes" id="UP000316253"/>
    </source>
</evidence>
<evidence type="ECO:0000256" key="3">
    <source>
        <dbReference type="ARBA" id="ARBA00022741"/>
    </source>
</evidence>
<protein>
    <submittedName>
        <fullName evidence="8">Aspartyl-tRNA synthetase</fullName>
    </submittedName>
</protein>
<comment type="caution">
    <text evidence="8">The sequence shown here is derived from an EMBL/GenBank/DDBJ whole genome shotgun (WGS) entry which is preliminary data.</text>
</comment>
<dbReference type="SUPFAM" id="SSF55681">
    <property type="entry name" value="Class II aaRS and biotin synthetases"/>
    <property type="match status" value="1"/>
</dbReference>
<dbReference type="AlphaFoldDB" id="A0A554JDE3"/>
<dbReference type="EMBL" id="VMFD01000010">
    <property type="protein sequence ID" value="TSC66324.1"/>
    <property type="molecule type" value="Genomic_DNA"/>
</dbReference>
<sequence>MTTLVKELLPNKQLTASPFPVISYQESMDRYGTDKPDLRQDKNNPDELAFVWVNDQPMFERDESGQLSAVHHLFTRPKSEEPETALTDPNSAIADSYDLVLNGYEVAGGSIRIHEPELQAKIFEILNLTPQVTEERFGHLLRALSYGAPPHGGFAIGLDRLIMLLVGGQSIREVIAFPKTGDGRDLMMQAPAQIEPQELDQYGLTFKPKR</sequence>